<keyword evidence="3" id="KW-0677">Repeat</keyword>
<keyword evidence="2" id="KW-0812">Transmembrane</keyword>
<evidence type="ECO:0000256" key="6">
    <source>
        <dbReference type="ARBA" id="ARBA00023136"/>
    </source>
</evidence>
<dbReference type="CDD" id="cd11304">
    <property type="entry name" value="Cadherin_repeat"/>
    <property type="match status" value="3"/>
</dbReference>
<accession>A0ABD2Q6E7</accession>
<dbReference type="GO" id="GO:0005509">
    <property type="term" value="F:calcium ion binding"/>
    <property type="evidence" value="ECO:0007669"/>
    <property type="project" value="UniProtKB-UniRule"/>
</dbReference>
<evidence type="ECO:0000256" key="3">
    <source>
        <dbReference type="ARBA" id="ARBA00022737"/>
    </source>
</evidence>
<dbReference type="InterPro" id="IPR050174">
    <property type="entry name" value="Protocadherin/Cadherin-CA"/>
</dbReference>
<dbReference type="Proteomes" id="UP001626550">
    <property type="component" value="Unassembled WGS sequence"/>
</dbReference>
<name>A0ABD2Q6E7_9PLAT</name>
<dbReference type="InterPro" id="IPR015919">
    <property type="entry name" value="Cadherin-like_sf"/>
</dbReference>
<reference evidence="11 12" key="1">
    <citation type="submission" date="2024-11" db="EMBL/GenBank/DDBJ databases">
        <title>Adaptive evolution of stress response genes in parasites aligns with host niche diversity.</title>
        <authorList>
            <person name="Hahn C."/>
            <person name="Resl P."/>
        </authorList>
    </citation>
    <scope>NUCLEOTIDE SEQUENCE [LARGE SCALE GENOMIC DNA]</scope>
    <source>
        <strain evidence="11">EGGRZ-B1_66</strain>
        <tissue evidence="11">Body</tissue>
    </source>
</reference>
<evidence type="ECO:0000256" key="1">
    <source>
        <dbReference type="ARBA" id="ARBA00004167"/>
    </source>
</evidence>
<dbReference type="InterPro" id="IPR020894">
    <property type="entry name" value="Cadherin_CS"/>
</dbReference>
<dbReference type="PRINTS" id="PR00205">
    <property type="entry name" value="CADHERIN"/>
</dbReference>
<dbReference type="AlphaFoldDB" id="A0ABD2Q6E7"/>
<dbReference type="InterPro" id="IPR002126">
    <property type="entry name" value="Cadherin-like_dom"/>
</dbReference>
<keyword evidence="9" id="KW-0732">Signal</keyword>
<evidence type="ECO:0000256" key="4">
    <source>
        <dbReference type="ARBA" id="ARBA00022837"/>
    </source>
</evidence>
<evidence type="ECO:0000256" key="7">
    <source>
        <dbReference type="ARBA" id="ARBA00023180"/>
    </source>
</evidence>
<evidence type="ECO:0000256" key="9">
    <source>
        <dbReference type="SAM" id="SignalP"/>
    </source>
</evidence>
<evidence type="ECO:0000256" key="5">
    <source>
        <dbReference type="ARBA" id="ARBA00022989"/>
    </source>
</evidence>
<feature type="chain" id="PRO_5044864883" description="Cadherin domain-containing protein" evidence="9">
    <location>
        <begin position="20"/>
        <end position="555"/>
    </location>
</feature>
<keyword evidence="12" id="KW-1185">Reference proteome</keyword>
<sequence>MRIVILNTIIVTLFGVLSAHNLTFSLTETSPIGYVVGRLPDHVSKSNVVSVTFMQIDNPYFKVAEDGTITVLSNLDRDKDRGLCIEPGFPKTCQYSTVVMSSTGEYYSLKFIIYDSNDNSPSWPLPSFLIEISEHAKTGHIAEIPTATDPDFGDKSVTKYSLKSDANSLGMFDVISEQELIPGSRELRLVPKLKVLMPLDREKIEWYNLTLMAEDGTQPFHTGSLVLNVHVMDENDHTPKFVSKHYSAVLQEYYHIGGLVPVHPVVNSGKSPTDAPMPRFEAYDDDSGDNGRIDYLFAVSTPATVRDTFSLDSLTGQLRIKKELSYEKGPTSWNFDILARDRGRPPKTGTAKVTIQLVDSINHAPIIKVRFTDEKDPNAIHIIENSEPSLTSLATITVIDKDDGRSGEFECRLSGSGEEAASSSFHLNLTSKLGKFSAYHLFNSMPFDREDISDILINIYCHDFGEIPQKSVEAIKIVIDDVNDNAPRFSQKQYYFKVSALSRSTLISWPIRNESIIASNCFLSLKFTIFHWADNYQQQVLQTFDGYRAVDKLTL</sequence>
<evidence type="ECO:0000313" key="11">
    <source>
        <dbReference type="EMBL" id="KAL3315140.1"/>
    </source>
</evidence>
<keyword evidence="6" id="KW-0472">Membrane</keyword>
<dbReference type="Pfam" id="PF00028">
    <property type="entry name" value="Cadherin"/>
    <property type="match status" value="2"/>
</dbReference>
<feature type="domain" description="Cadherin" evidence="10">
    <location>
        <begin position="124"/>
        <end position="241"/>
    </location>
</feature>
<feature type="domain" description="Cadherin" evidence="10">
    <location>
        <begin position="279"/>
        <end position="367"/>
    </location>
</feature>
<proteinExistence type="predicted"/>
<feature type="domain" description="Cadherin" evidence="10">
    <location>
        <begin position="374"/>
        <end position="489"/>
    </location>
</feature>
<dbReference type="PANTHER" id="PTHR24028">
    <property type="entry name" value="CADHERIN-87A"/>
    <property type="match status" value="1"/>
</dbReference>
<keyword evidence="4 8" id="KW-0106">Calcium</keyword>
<evidence type="ECO:0000259" key="10">
    <source>
        <dbReference type="PROSITE" id="PS50268"/>
    </source>
</evidence>
<dbReference type="SUPFAM" id="SSF49313">
    <property type="entry name" value="Cadherin-like"/>
    <property type="match status" value="3"/>
</dbReference>
<comment type="caution">
    <text evidence="11">The sequence shown here is derived from an EMBL/GenBank/DDBJ whole genome shotgun (WGS) entry which is preliminary data.</text>
</comment>
<dbReference type="Gene3D" id="2.60.40.60">
    <property type="entry name" value="Cadherins"/>
    <property type="match status" value="4"/>
</dbReference>
<protein>
    <recommendedName>
        <fullName evidence="10">Cadherin domain-containing protein</fullName>
    </recommendedName>
</protein>
<keyword evidence="7" id="KW-0325">Glycoprotein</keyword>
<dbReference type="EMBL" id="JBJKFK010000816">
    <property type="protein sequence ID" value="KAL3315140.1"/>
    <property type="molecule type" value="Genomic_DNA"/>
</dbReference>
<comment type="subcellular location">
    <subcellularLocation>
        <location evidence="1">Membrane</location>
        <topology evidence="1">Single-pass membrane protein</topology>
    </subcellularLocation>
</comment>
<dbReference type="PROSITE" id="PS00232">
    <property type="entry name" value="CADHERIN_1"/>
    <property type="match status" value="2"/>
</dbReference>
<gene>
    <name evidence="11" type="ORF">Ciccas_006225</name>
</gene>
<evidence type="ECO:0000256" key="2">
    <source>
        <dbReference type="ARBA" id="ARBA00022692"/>
    </source>
</evidence>
<organism evidence="11 12">
    <name type="scientific">Cichlidogyrus casuarinus</name>
    <dbReference type="NCBI Taxonomy" id="1844966"/>
    <lineage>
        <taxon>Eukaryota</taxon>
        <taxon>Metazoa</taxon>
        <taxon>Spiralia</taxon>
        <taxon>Lophotrochozoa</taxon>
        <taxon>Platyhelminthes</taxon>
        <taxon>Monogenea</taxon>
        <taxon>Monopisthocotylea</taxon>
        <taxon>Dactylogyridea</taxon>
        <taxon>Ancyrocephalidae</taxon>
        <taxon>Cichlidogyrus</taxon>
    </lineage>
</organism>
<evidence type="ECO:0000313" key="12">
    <source>
        <dbReference type="Proteomes" id="UP001626550"/>
    </source>
</evidence>
<keyword evidence="5" id="KW-1133">Transmembrane helix</keyword>
<dbReference type="GO" id="GO:0016020">
    <property type="term" value="C:membrane"/>
    <property type="evidence" value="ECO:0007669"/>
    <property type="project" value="UniProtKB-SubCell"/>
</dbReference>
<dbReference type="PROSITE" id="PS50268">
    <property type="entry name" value="CADHERIN_2"/>
    <property type="match status" value="3"/>
</dbReference>
<dbReference type="SMART" id="SM00112">
    <property type="entry name" value="CA"/>
    <property type="match status" value="3"/>
</dbReference>
<dbReference type="PANTHER" id="PTHR24028:SF146">
    <property type="entry name" value="CADHERIN 96CB, ISOFORM D-RELATED"/>
    <property type="match status" value="1"/>
</dbReference>
<evidence type="ECO:0000256" key="8">
    <source>
        <dbReference type="PROSITE-ProRule" id="PRU00043"/>
    </source>
</evidence>
<feature type="signal peptide" evidence="9">
    <location>
        <begin position="1"/>
        <end position="19"/>
    </location>
</feature>